<evidence type="ECO:0000313" key="3">
    <source>
        <dbReference type="Proteomes" id="UP000003527"/>
    </source>
</evidence>
<comment type="caution">
    <text evidence="2">The sequence shown here is derived from an EMBL/GenBank/DDBJ whole genome shotgun (WGS) entry which is preliminary data.</text>
</comment>
<proteinExistence type="predicted"/>
<dbReference type="EMBL" id="AFZD01000016">
    <property type="protein sequence ID" value="EHL12205.1"/>
    <property type="molecule type" value="Genomic_DNA"/>
</dbReference>
<feature type="transmembrane region" description="Helical" evidence="1">
    <location>
        <begin position="86"/>
        <end position="103"/>
    </location>
</feature>
<dbReference type="Proteomes" id="UP000003527">
    <property type="component" value="Unassembled WGS sequence"/>
</dbReference>
<name>G9WU02_9FIRM</name>
<keyword evidence="1" id="KW-1133">Transmembrane helix</keyword>
<dbReference type="AlphaFoldDB" id="G9WU02"/>
<keyword evidence="3" id="KW-1185">Reference proteome</keyword>
<dbReference type="RefSeq" id="WP_009536404.1">
    <property type="nucleotide sequence ID" value="NZ_JH414504.1"/>
</dbReference>
<feature type="transmembrane region" description="Helical" evidence="1">
    <location>
        <begin position="54"/>
        <end position="80"/>
    </location>
</feature>
<sequence>METLRQYRENLQKIYGKNDYWMVPIFRSLFSMTFLFFLSRYLQMTGKLGNPMVILSLGLLSFFLPFSFVPCLSGIFLLYYFYTQSILLLGVGALFFVFIFIIQSSVRGKYAILIAAMPLCFFFRIPYFLPLLMGLTMGLSAVISLDLGILVYYFLRYIREYKDKFSTGGDLVEQLDAFSGNLAPFIKNKELFLVLLLFTLAALAIFVIRNFSFNYSFETALAIGLCLESTAFILYPAVGMKMNLTGELLSFLLSAVLSIVALFFWHDADYRGTEFVQFEDDAYYYHVKAVPKKKA</sequence>
<reference evidence="2 3" key="1">
    <citation type="submission" date="2011-08" db="EMBL/GenBank/DDBJ databases">
        <title>The Genome Sequence of Oribacterium sp. ACB7.</title>
        <authorList>
            <consortium name="The Broad Institute Genome Sequencing Platform"/>
            <person name="Earl A."/>
            <person name="Ward D."/>
            <person name="Feldgarden M."/>
            <person name="Gevers D."/>
            <person name="Sizova M."/>
            <person name="Hazen A."/>
            <person name="Epstein S."/>
            <person name="Young S.K."/>
            <person name="Zeng Q."/>
            <person name="Gargeya S."/>
            <person name="Fitzgerald M."/>
            <person name="Haas B."/>
            <person name="Abouelleil A."/>
            <person name="Alvarado L."/>
            <person name="Arachchi H.M."/>
            <person name="Berlin A."/>
            <person name="Brown A."/>
            <person name="Chapman S.B."/>
            <person name="Chen Z."/>
            <person name="Dunbar C."/>
            <person name="Freedman E."/>
            <person name="Gearin G."/>
            <person name="Gellesch M."/>
            <person name="Goldberg J."/>
            <person name="Griggs A."/>
            <person name="Gujja S."/>
            <person name="Heiman D."/>
            <person name="Howarth C."/>
            <person name="Larson L."/>
            <person name="Lui A."/>
            <person name="MacDonald P.J.P."/>
            <person name="Montmayeur A."/>
            <person name="Murphy C."/>
            <person name="Neiman D."/>
            <person name="Pearson M."/>
            <person name="Priest M."/>
            <person name="Roberts A."/>
            <person name="Saif S."/>
            <person name="Shea T."/>
            <person name="Shenoy N."/>
            <person name="Sisk P."/>
            <person name="Stolte C."/>
            <person name="Sykes S."/>
            <person name="Wortman J."/>
            <person name="Nusbaum C."/>
            <person name="Birren B."/>
        </authorList>
    </citation>
    <scope>NUCLEOTIDE SEQUENCE [LARGE SCALE GENOMIC DNA]</scope>
    <source>
        <strain evidence="2 3">ACB7</strain>
    </source>
</reference>
<evidence type="ECO:0000313" key="2">
    <source>
        <dbReference type="EMBL" id="EHL12205.1"/>
    </source>
</evidence>
<feature type="transmembrane region" description="Helical" evidence="1">
    <location>
        <begin position="20"/>
        <end position="42"/>
    </location>
</feature>
<feature type="transmembrane region" description="Helical" evidence="1">
    <location>
        <begin position="191"/>
        <end position="209"/>
    </location>
</feature>
<protein>
    <submittedName>
        <fullName evidence="2">Uncharacterized protein</fullName>
    </submittedName>
</protein>
<evidence type="ECO:0000256" key="1">
    <source>
        <dbReference type="SAM" id="Phobius"/>
    </source>
</evidence>
<keyword evidence="1" id="KW-0812">Transmembrane</keyword>
<dbReference type="HOGENOM" id="CLU_059528_0_0_9"/>
<dbReference type="PATRIC" id="fig|796944.3.peg.1225"/>
<keyword evidence="1" id="KW-0472">Membrane</keyword>
<feature type="transmembrane region" description="Helical" evidence="1">
    <location>
        <begin position="248"/>
        <end position="266"/>
    </location>
</feature>
<gene>
    <name evidence="2" type="ORF">HMPREF9624_00512</name>
</gene>
<feature type="transmembrane region" description="Helical" evidence="1">
    <location>
        <begin position="215"/>
        <end position="236"/>
    </location>
</feature>
<feature type="transmembrane region" description="Helical" evidence="1">
    <location>
        <begin position="110"/>
        <end position="129"/>
    </location>
</feature>
<accession>G9WU02</accession>
<organism evidence="2 3">
    <name type="scientific">Oribacterium asaccharolyticum ACB7</name>
    <dbReference type="NCBI Taxonomy" id="796944"/>
    <lineage>
        <taxon>Bacteria</taxon>
        <taxon>Bacillati</taxon>
        <taxon>Bacillota</taxon>
        <taxon>Clostridia</taxon>
        <taxon>Lachnospirales</taxon>
        <taxon>Lachnospiraceae</taxon>
        <taxon>Oribacterium</taxon>
    </lineage>
</organism>
<feature type="transmembrane region" description="Helical" evidence="1">
    <location>
        <begin position="135"/>
        <end position="155"/>
    </location>
</feature>